<dbReference type="PATRIC" id="fig|748727.19.peg.3748"/>
<dbReference type="Proteomes" id="UP000001656">
    <property type="component" value="Chromosome"/>
</dbReference>
<dbReference type="GO" id="GO:0016747">
    <property type="term" value="F:acyltransferase activity, transferring groups other than amino-acyl groups"/>
    <property type="evidence" value="ECO:0007669"/>
    <property type="project" value="InterPro"/>
</dbReference>
<organism evidence="2 4">
    <name type="scientific">Clostridium ljungdahlii (strain ATCC 55383 / DSM 13528 / PETC)</name>
    <dbReference type="NCBI Taxonomy" id="748727"/>
    <lineage>
        <taxon>Bacteria</taxon>
        <taxon>Bacillati</taxon>
        <taxon>Bacillota</taxon>
        <taxon>Clostridia</taxon>
        <taxon>Eubacteriales</taxon>
        <taxon>Clostridiaceae</taxon>
        <taxon>Clostridium</taxon>
    </lineage>
</organism>
<name>D8GPZ2_CLOLD</name>
<feature type="domain" description="N-acetyltransferase" evidence="1">
    <location>
        <begin position="13"/>
        <end position="165"/>
    </location>
</feature>
<dbReference type="PANTHER" id="PTHR43415">
    <property type="entry name" value="SPERMIDINE N(1)-ACETYLTRANSFERASE"/>
    <property type="match status" value="1"/>
</dbReference>
<sequence>MKETTNENESNSISLCPAEPKDYEFLLKVFKEGRPELNFISNLSEEKKEDIIVEQFKIQQQQLARMYPKAEFYIVKLNDESVGRLYLHRGEANYRILEIGLLEQYRNQGIGRRTMKLIIENAIKERKNLSLQVIWFNNKAFLFYEKLGFKITENNNIFYEMQYII</sequence>
<dbReference type="Gene3D" id="3.40.630.30">
    <property type="match status" value="1"/>
</dbReference>
<reference evidence="3 5" key="3">
    <citation type="journal article" date="2016" name="Biotechnol. Bioeng.">
        <title>Traits of selected Clostridium strains for syngas fermentation to ethanol.</title>
        <authorList>
            <person name="Martin M.E."/>
            <person name="Richter H."/>
            <person name="Saha S."/>
            <person name="Angenent L.T."/>
        </authorList>
    </citation>
    <scope>NUCLEOTIDE SEQUENCE [LARGE SCALE GENOMIC DNA]</scope>
    <source>
        <strain evidence="3 5">PETC</strain>
    </source>
</reference>
<dbReference type="HOGENOM" id="CLU_013985_22_0_9"/>
<dbReference type="KEGG" id="clj:CLJU_c30350"/>
<keyword evidence="5" id="KW-1185">Reference proteome</keyword>
<dbReference type="SUPFAM" id="SSF55729">
    <property type="entry name" value="Acyl-CoA N-acyltransferases (Nat)"/>
    <property type="match status" value="1"/>
</dbReference>
<dbReference type="InterPro" id="IPR000182">
    <property type="entry name" value="GNAT_dom"/>
</dbReference>
<protein>
    <submittedName>
        <fullName evidence="3">Acetyltransferase</fullName>
    </submittedName>
</protein>
<dbReference type="InterPro" id="IPR016181">
    <property type="entry name" value="Acyl_CoA_acyltransferase"/>
</dbReference>
<evidence type="ECO:0000313" key="2">
    <source>
        <dbReference type="EMBL" id="ADK16083.1"/>
    </source>
</evidence>
<gene>
    <name evidence="2" type="ordered locus">CLJU_c30350</name>
    <name evidence="3" type="ORF">WX45_03671</name>
</gene>
<dbReference type="Proteomes" id="UP000077020">
    <property type="component" value="Unassembled WGS sequence"/>
</dbReference>
<evidence type="ECO:0000313" key="4">
    <source>
        <dbReference type="Proteomes" id="UP000001656"/>
    </source>
</evidence>
<dbReference type="eggNOG" id="COG0456">
    <property type="taxonomic scope" value="Bacteria"/>
</dbReference>
<dbReference type="PANTHER" id="PTHR43415:SF3">
    <property type="entry name" value="GNAT-FAMILY ACETYLTRANSFERASE"/>
    <property type="match status" value="1"/>
</dbReference>
<reference evidence="2" key="1">
    <citation type="submission" date="2009-07" db="EMBL/GenBank/DDBJ databases">
        <authorList>
            <person name="Koepke M."/>
            <person name="Hujer S."/>
            <person name="Held C."/>
            <person name="Wiezer A."/>
            <person name="Liesegang H."/>
            <person name="Ehrenreich A."/>
            <person name="Gottschalk G."/>
            <person name="Duerre P."/>
        </authorList>
    </citation>
    <scope>NUCLEOTIDE SEQUENCE</scope>
    <source>
        <strain evidence="2">DSM 13528</strain>
    </source>
</reference>
<dbReference type="Pfam" id="PF13508">
    <property type="entry name" value="Acetyltransf_7"/>
    <property type="match status" value="1"/>
</dbReference>
<evidence type="ECO:0000313" key="3">
    <source>
        <dbReference type="EMBL" id="OAA87041.1"/>
    </source>
</evidence>
<dbReference type="RefSeq" id="WP_013239673.1">
    <property type="nucleotide sequence ID" value="NC_014328.1"/>
</dbReference>
<dbReference type="AlphaFoldDB" id="D8GPZ2"/>
<dbReference type="STRING" id="748727.CLJU_c30350"/>
<dbReference type="CDD" id="cd04301">
    <property type="entry name" value="NAT_SF"/>
    <property type="match status" value="1"/>
</dbReference>
<evidence type="ECO:0000259" key="1">
    <source>
        <dbReference type="PROSITE" id="PS51186"/>
    </source>
</evidence>
<proteinExistence type="predicted"/>
<reference evidence="2 4" key="2">
    <citation type="journal article" date="2010" name="Proc. Natl. Acad. Sci. U.S.A.">
        <title>Clostridium ljungdahlii represents a microbial production platform based on syngas.</title>
        <authorList>
            <person name="Kopke M."/>
            <person name="Held C."/>
            <person name="Hujer S."/>
            <person name="Liesegang H."/>
            <person name="Wiezer A."/>
            <person name="Wollherr A."/>
            <person name="Ehrenreich A."/>
            <person name="Liebl W."/>
            <person name="Gottschalk G."/>
            <person name="Durre P."/>
        </authorList>
    </citation>
    <scope>NUCLEOTIDE SEQUENCE [LARGE SCALE GENOMIC DNA]</scope>
    <source>
        <strain evidence="4">ATCC 55383 / DSM 13528 / PETC</strain>
        <strain evidence="2">DSM 13528</strain>
    </source>
</reference>
<dbReference type="EMBL" id="LITS01000010">
    <property type="protein sequence ID" value="OAA87041.1"/>
    <property type="molecule type" value="Genomic_DNA"/>
</dbReference>
<evidence type="ECO:0000313" key="5">
    <source>
        <dbReference type="Proteomes" id="UP000077020"/>
    </source>
</evidence>
<dbReference type="OrthoDB" id="156739at2"/>
<dbReference type="EMBL" id="CP001666">
    <property type="protein sequence ID" value="ADK16083.1"/>
    <property type="molecule type" value="Genomic_DNA"/>
</dbReference>
<accession>D8GPZ2</accession>
<dbReference type="PROSITE" id="PS51186">
    <property type="entry name" value="GNAT"/>
    <property type="match status" value="1"/>
</dbReference>